<feature type="region of interest" description="Disordered" evidence="1">
    <location>
        <begin position="640"/>
        <end position="708"/>
    </location>
</feature>
<sequence length="1001" mass="109747">MRTDTAIANNNSCWAVVVFNGWFDAVNSSNDAVELCVCLRNSYSLICDMGEVIDWAASEPPNRYVLAFGTNHCLVEQDYDHNIYEECSYVASRTLIKCRAVRKKSDLKENGGICELVSHIPLFPSVTPTDHLRHFQHKRFQDSIRNRFGCEGRRLMQDSGQGKPKYTPLLNQDGIICEEYPWLIPSHRWESPLIRSVFDESPDDDTIAPLRNAGVFTDKDILRMRKALLEKRIEFLKLHGEMTTERAWRQANELLSKNGKLISLGSSQAATNAACCSIDDYGVISKRIKSTKKYASGQWTRTPPKLCSFGRVQKNDRTDAAEVNTVVQALLDCVVSGSTEISSYVDFAASKESTHRASESGENKPCSSLAVPLSKYCISRDISRGNRIPLKDARALASPAINLTSGVPPISPNIPAKPKTSNDPTKPLFGLPSSSNAAPFLLGSVPDRRVAKRLSVDVHSKEEAELLAKRFKAEVPAELTVAEALKQGHSPAVIEAVRRAELRRTREDEVCTCARIRPFERSQFPPKQSLPRRVNNPIARPSVPLRRPTVIDGGPLQQPSSLHTGQTSGRLPSNVDFRQIVQIPQRRPQPPHRVLSKDGRPPVQYSSIPATSQSNETNWPANSSSTSFTVIDEAGNEVLVEDRRTPPPTNERGSSVAPHTRPPISSYRRQVPPVSNRQQIGGHRSREGDGHRHHSALHPPPDPPIIPLSRVPDRPTFGAMRGDGSSAGVSNANQREVMVVGGRTGPIIIPTNPIRDSPVQAPRTLQSDAEVPTTSEQLAQASIRQRFPTILRKAEAPTPTPIPTLPPPPVPPSNLGQQVPPPKPPPSSRPLPPHRLISAPRPVPPHRLIKSLPLPTVPPPRAHKVGSESSSVSNTPEPPKELNTPEPPKEHNTPEPPKEQSHSEDPSPSKQVSTSLPPSDKQPPKLLPPSEKQLSQEKMFVEKDMDPLSILAAVSEAARDGAVQGTATKAAAAAVQKPVATVSEKDVAGNDDEDEEYEEEL</sequence>
<dbReference type="Proteomes" id="UP000054495">
    <property type="component" value="Unassembled WGS sequence"/>
</dbReference>
<feature type="compositionally biased region" description="Basic and acidic residues" evidence="1">
    <location>
        <begin position="887"/>
        <end position="907"/>
    </location>
</feature>
<evidence type="ECO:0000256" key="1">
    <source>
        <dbReference type="SAM" id="MobiDB-lite"/>
    </source>
</evidence>
<evidence type="ECO:0000313" key="3">
    <source>
        <dbReference type="Proteomes" id="UP000054495"/>
    </source>
</evidence>
<feature type="region of interest" description="Disordered" evidence="1">
    <location>
        <begin position="748"/>
        <end position="776"/>
    </location>
</feature>
<organism evidence="2 3">
    <name type="scientific">Ancylostoma ceylanicum</name>
    <dbReference type="NCBI Taxonomy" id="53326"/>
    <lineage>
        <taxon>Eukaryota</taxon>
        <taxon>Metazoa</taxon>
        <taxon>Ecdysozoa</taxon>
        <taxon>Nematoda</taxon>
        <taxon>Chromadorea</taxon>
        <taxon>Rhabditida</taxon>
        <taxon>Rhabditina</taxon>
        <taxon>Rhabditomorpha</taxon>
        <taxon>Strongyloidea</taxon>
        <taxon>Ancylostomatidae</taxon>
        <taxon>Ancylostomatinae</taxon>
        <taxon>Ancylostoma</taxon>
    </lineage>
</organism>
<feature type="compositionally biased region" description="Polar residues" evidence="1">
    <location>
        <begin position="763"/>
        <end position="776"/>
    </location>
</feature>
<reference evidence="2 3" key="1">
    <citation type="submission" date="2013-05" db="EMBL/GenBank/DDBJ databases">
        <title>Draft genome of the parasitic nematode Anyclostoma ceylanicum.</title>
        <authorList>
            <person name="Mitreva M."/>
        </authorList>
    </citation>
    <scope>NUCLEOTIDE SEQUENCE [LARGE SCALE GENOMIC DNA]</scope>
</reference>
<feature type="region of interest" description="Disordered" evidence="1">
    <location>
        <begin position="978"/>
        <end position="1001"/>
    </location>
</feature>
<evidence type="ECO:0000313" key="2">
    <source>
        <dbReference type="EMBL" id="EPB74542.1"/>
    </source>
</evidence>
<dbReference type="EMBL" id="KE124938">
    <property type="protein sequence ID" value="EPB74542.1"/>
    <property type="molecule type" value="Genomic_DNA"/>
</dbReference>
<gene>
    <name evidence="2" type="ORF">ANCCEY_06354</name>
</gene>
<feature type="region of interest" description="Disordered" evidence="1">
    <location>
        <begin position="523"/>
        <end position="626"/>
    </location>
</feature>
<feature type="compositionally biased region" description="Pro residues" evidence="1">
    <location>
        <begin position="798"/>
        <end position="812"/>
    </location>
</feature>
<feature type="compositionally biased region" description="Polar residues" evidence="1">
    <location>
        <begin position="604"/>
        <end position="626"/>
    </location>
</feature>
<feature type="compositionally biased region" description="Polar residues" evidence="1">
    <location>
        <begin position="557"/>
        <end position="571"/>
    </location>
</feature>
<protein>
    <submittedName>
        <fullName evidence="2">Uncharacterized protein</fullName>
    </submittedName>
</protein>
<keyword evidence="3" id="KW-1185">Reference proteome</keyword>
<feature type="compositionally biased region" description="Pro residues" evidence="1">
    <location>
        <begin position="819"/>
        <end position="833"/>
    </location>
</feature>
<feature type="compositionally biased region" description="Acidic residues" evidence="1">
    <location>
        <begin position="989"/>
        <end position="1001"/>
    </location>
</feature>
<feature type="region of interest" description="Disordered" evidence="1">
    <location>
        <begin position="795"/>
        <end position="941"/>
    </location>
</feature>
<accession>A0A0D6M3Q9</accession>
<name>A0A0D6M3Q9_9BILA</name>
<proteinExistence type="predicted"/>
<dbReference type="AlphaFoldDB" id="A0A0D6M3Q9"/>
<feature type="compositionally biased region" description="Polar residues" evidence="1">
    <location>
        <begin position="908"/>
        <end position="917"/>
    </location>
</feature>